<dbReference type="PATRIC" id="fig|1179773.3.peg.2935"/>
<dbReference type="SMART" id="SM00342">
    <property type="entry name" value="HTH_ARAC"/>
    <property type="match status" value="1"/>
</dbReference>
<dbReference type="InterPro" id="IPR050204">
    <property type="entry name" value="AraC_XylS_family_regulators"/>
</dbReference>
<keyword evidence="1" id="KW-0805">Transcription regulation</keyword>
<name>K0JY33_SACES</name>
<dbReference type="HOGENOM" id="CLU_073078_1_0_11"/>
<dbReference type="EMBL" id="HE804045">
    <property type="protein sequence ID" value="CCH30252.1"/>
    <property type="molecule type" value="Genomic_DNA"/>
</dbReference>
<dbReference type="Pfam" id="PF12833">
    <property type="entry name" value="HTH_18"/>
    <property type="match status" value="1"/>
</dbReference>
<evidence type="ECO:0000259" key="4">
    <source>
        <dbReference type="PROSITE" id="PS01124"/>
    </source>
</evidence>
<keyword evidence="3" id="KW-0804">Transcription</keyword>
<dbReference type="InterPro" id="IPR018060">
    <property type="entry name" value="HTH_AraC"/>
</dbReference>
<dbReference type="Gene3D" id="1.10.10.60">
    <property type="entry name" value="Homeodomain-like"/>
    <property type="match status" value="1"/>
</dbReference>
<dbReference type="GO" id="GO:0043565">
    <property type="term" value="F:sequence-specific DNA binding"/>
    <property type="evidence" value="ECO:0007669"/>
    <property type="project" value="InterPro"/>
</dbReference>
<sequence>MTGVALPETCSSRSCATIWVGQGRAAYFGPSLRLREHSGSVHCFALGVDEPFTIVCGGNERLVRSALIPPRTRHRLIAENGRMVFAYLDPGSPWVARTGGRMTGRVGPVILSDHEDDQRLAAGLRAAASPDPLSLLEIGDHADQRDERIRAALALLRTERGGSLSVAQLADAVNLSASRFQHLFTAHTGTSFRRYRLWARMLHVARATRAGKDLTTAAIEAGFASSAHFSDSFRAMFGLSARRLAVGAVLVPDRP</sequence>
<gene>
    <name evidence="5" type="ordered locus">BN6_29420</name>
</gene>
<evidence type="ECO:0000256" key="3">
    <source>
        <dbReference type="ARBA" id="ARBA00023163"/>
    </source>
</evidence>
<dbReference type="Proteomes" id="UP000006281">
    <property type="component" value="Chromosome"/>
</dbReference>
<evidence type="ECO:0000313" key="5">
    <source>
        <dbReference type="EMBL" id="CCH30252.1"/>
    </source>
</evidence>
<dbReference type="PROSITE" id="PS01124">
    <property type="entry name" value="HTH_ARAC_FAMILY_2"/>
    <property type="match status" value="1"/>
</dbReference>
<dbReference type="eggNOG" id="COG2207">
    <property type="taxonomic scope" value="Bacteria"/>
</dbReference>
<feature type="domain" description="HTH araC/xylS-type" evidence="4">
    <location>
        <begin position="150"/>
        <end position="247"/>
    </location>
</feature>
<dbReference type="STRING" id="1179773.BN6_29420"/>
<reference evidence="5 6" key="1">
    <citation type="journal article" date="2012" name="BMC Genomics">
        <title>Complete genome sequence of Saccharothrix espanaensis DSM 44229T and comparison to the other completely sequenced Pseudonocardiaceae.</title>
        <authorList>
            <person name="Strobel T."/>
            <person name="Al-Dilaimi A."/>
            <person name="Blom J."/>
            <person name="Gessner A."/>
            <person name="Kalinowski J."/>
            <person name="Luzhetska M."/>
            <person name="Puhler A."/>
            <person name="Szczepanowski R."/>
            <person name="Bechthold A."/>
            <person name="Ruckert C."/>
        </authorList>
    </citation>
    <scope>NUCLEOTIDE SEQUENCE [LARGE SCALE GENOMIC DNA]</scope>
    <source>
        <strain evidence="6">ATCC 51144 / DSM 44229 / JCM 9112 / NBRC 15066 / NRRL 15764</strain>
    </source>
</reference>
<keyword evidence="2" id="KW-0238">DNA-binding</keyword>
<accession>K0JY33</accession>
<dbReference type="SUPFAM" id="SSF46689">
    <property type="entry name" value="Homeodomain-like"/>
    <property type="match status" value="1"/>
</dbReference>
<dbReference type="GO" id="GO:0003700">
    <property type="term" value="F:DNA-binding transcription factor activity"/>
    <property type="evidence" value="ECO:0007669"/>
    <property type="project" value="InterPro"/>
</dbReference>
<evidence type="ECO:0000313" key="6">
    <source>
        <dbReference type="Proteomes" id="UP000006281"/>
    </source>
</evidence>
<organism evidence="5 6">
    <name type="scientific">Saccharothrix espanaensis (strain ATCC 51144 / DSM 44229 / JCM 9112 / NBRC 15066 / NRRL 15764)</name>
    <dbReference type="NCBI Taxonomy" id="1179773"/>
    <lineage>
        <taxon>Bacteria</taxon>
        <taxon>Bacillati</taxon>
        <taxon>Actinomycetota</taxon>
        <taxon>Actinomycetes</taxon>
        <taxon>Pseudonocardiales</taxon>
        <taxon>Pseudonocardiaceae</taxon>
        <taxon>Saccharothrix</taxon>
    </lineage>
</organism>
<evidence type="ECO:0000256" key="1">
    <source>
        <dbReference type="ARBA" id="ARBA00023015"/>
    </source>
</evidence>
<keyword evidence="6" id="KW-1185">Reference proteome</keyword>
<dbReference type="PANTHER" id="PTHR46796">
    <property type="entry name" value="HTH-TYPE TRANSCRIPTIONAL ACTIVATOR RHAS-RELATED"/>
    <property type="match status" value="1"/>
</dbReference>
<protein>
    <recommendedName>
        <fullName evidence="4">HTH araC/xylS-type domain-containing protein</fullName>
    </recommendedName>
</protein>
<dbReference type="AlphaFoldDB" id="K0JY33"/>
<proteinExistence type="predicted"/>
<dbReference type="KEGG" id="sesp:BN6_29420"/>
<dbReference type="InterPro" id="IPR009057">
    <property type="entry name" value="Homeodomain-like_sf"/>
</dbReference>
<evidence type="ECO:0000256" key="2">
    <source>
        <dbReference type="ARBA" id="ARBA00023125"/>
    </source>
</evidence>